<dbReference type="Pfam" id="PF03721">
    <property type="entry name" value="UDPG_MGDP_dh_N"/>
    <property type="match status" value="1"/>
</dbReference>
<evidence type="ECO:0000256" key="1">
    <source>
        <dbReference type="SAM" id="MobiDB-lite"/>
    </source>
</evidence>
<dbReference type="Proteomes" id="UP000011543">
    <property type="component" value="Unassembled WGS sequence"/>
</dbReference>
<feature type="non-terminal residue" evidence="3">
    <location>
        <position position="135"/>
    </location>
</feature>
<feature type="domain" description="UDP-glucose/GDP-mannose dehydrogenase N-terminal" evidence="2">
    <location>
        <begin position="1"/>
        <end position="59"/>
    </location>
</feature>
<dbReference type="PANTHER" id="PTHR43750">
    <property type="entry name" value="UDP-GLUCOSE 6-DEHYDROGENASE TUAD"/>
    <property type="match status" value="1"/>
</dbReference>
<accession>L9ULU8</accession>
<organism evidence="3 4">
    <name type="scientific">Natrialba magadii (strain ATCC 43099 / DSM 3394 / CCM 3739 / CIP 104546 / IAM 13178 / JCM 8861 / NBRC 102185 / NCIMB 2190 / MS3)</name>
    <name type="common">Natronobacterium magadii</name>
    <dbReference type="NCBI Taxonomy" id="547559"/>
    <lineage>
        <taxon>Archaea</taxon>
        <taxon>Methanobacteriati</taxon>
        <taxon>Methanobacteriota</taxon>
        <taxon>Stenosarchaea group</taxon>
        <taxon>Halobacteria</taxon>
        <taxon>Halobacteriales</taxon>
        <taxon>Natrialbaceae</taxon>
        <taxon>Natrialba</taxon>
    </lineage>
</organism>
<feature type="region of interest" description="Disordered" evidence="1">
    <location>
        <begin position="47"/>
        <end position="116"/>
    </location>
</feature>
<evidence type="ECO:0000259" key="2">
    <source>
        <dbReference type="Pfam" id="PF03721"/>
    </source>
</evidence>
<dbReference type="SUPFAM" id="SSF51735">
    <property type="entry name" value="NAD(P)-binding Rossmann-fold domains"/>
    <property type="match status" value="1"/>
</dbReference>
<name>L9ULU8_NATMM</name>
<dbReference type="PANTHER" id="PTHR43750:SF3">
    <property type="entry name" value="UDP-GLUCOSE 6-DEHYDROGENASE TUAD"/>
    <property type="match status" value="1"/>
</dbReference>
<dbReference type="GO" id="GO:0016616">
    <property type="term" value="F:oxidoreductase activity, acting on the CH-OH group of donors, NAD or NADP as acceptor"/>
    <property type="evidence" value="ECO:0007669"/>
    <property type="project" value="InterPro"/>
</dbReference>
<evidence type="ECO:0000313" key="3">
    <source>
        <dbReference type="EMBL" id="ELY25158.1"/>
    </source>
</evidence>
<reference evidence="3 4" key="1">
    <citation type="journal article" date="2014" name="PLoS Genet.">
        <title>Phylogenetically driven sequencing of extremely halophilic archaea reveals strategies for static and dynamic osmo-response.</title>
        <authorList>
            <person name="Becker E.A."/>
            <person name="Seitzer P.M."/>
            <person name="Tritt A."/>
            <person name="Larsen D."/>
            <person name="Krusor M."/>
            <person name="Yao A.I."/>
            <person name="Wu D."/>
            <person name="Madern D."/>
            <person name="Eisen J.A."/>
            <person name="Darling A.E."/>
            <person name="Facciotti M.T."/>
        </authorList>
    </citation>
    <scope>NUCLEOTIDE SEQUENCE [LARGE SCALE GENOMIC DNA]</scope>
    <source>
        <strain evidence="4">ATCC 43099 / DSM 3394 / CCM 3739 / CIP 104546 / IAM 13178 / JCM 8861 / NBRC 102185 / NCIMB 2190 / MS3</strain>
    </source>
</reference>
<proteinExistence type="predicted"/>
<protein>
    <submittedName>
        <fullName evidence="3">Nucleotide sugar dehydrogenase</fullName>
    </submittedName>
</protein>
<dbReference type="AlphaFoldDB" id="L9ULU8"/>
<dbReference type="EMBL" id="AOHS01000056">
    <property type="protein sequence ID" value="ELY25158.1"/>
    <property type="molecule type" value="Genomic_DNA"/>
</dbReference>
<dbReference type="InterPro" id="IPR036291">
    <property type="entry name" value="NAD(P)-bd_dom_sf"/>
</dbReference>
<dbReference type="Gene3D" id="3.40.50.720">
    <property type="entry name" value="NAD(P)-binding Rossmann-like Domain"/>
    <property type="match status" value="1"/>
</dbReference>
<dbReference type="RefSeq" id="WP_004216705.1">
    <property type="nucleotide sequence ID" value="NZ_AOHS01000056.1"/>
</dbReference>
<sequence length="135" mass="14028">MHVSIIGSGYVGTTIAACLADLGHEVVNVEIDERIVETINAGEAPIHESGLAERIAEHAGPDADHDGSDAEHAGPDADHDGSDAEHAGPDVDHDGPDTDHHGPDGSNASGNLRATTDYADVRETDVTFLLSLIHI</sequence>
<dbReference type="GO" id="GO:0051287">
    <property type="term" value="F:NAD binding"/>
    <property type="evidence" value="ECO:0007669"/>
    <property type="project" value="InterPro"/>
</dbReference>
<comment type="caution">
    <text evidence="3">The sequence shown here is derived from an EMBL/GenBank/DDBJ whole genome shotgun (WGS) entry which is preliminary data.</text>
</comment>
<evidence type="ECO:0000313" key="4">
    <source>
        <dbReference type="Proteomes" id="UP000011543"/>
    </source>
</evidence>
<dbReference type="InterPro" id="IPR001732">
    <property type="entry name" value="UDP-Glc/GDP-Man_DH_N"/>
</dbReference>
<feature type="compositionally biased region" description="Basic and acidic residues" evidence="1">
    <location>
        <begin position="50"/>
        <end position="103"/>
    </location>
</feature>
<gene>
    <name evidence="3" type="ORF">C500_17111</name>
</gene>